<feature type="domain" description="DRBM" evidence="20">
    <location>
        <begin position="1561"/>
        <end position="1637"/>
    </location>
</feature>
<evidence type="ECO:0000313" key="26">
    <source>
        <dbReference type="EMBL" id="PRQ46194.1"/>
    </source>
</evidence>
<dbReference type="GO" id="GO:0005524">
    <property type="term" value="F:ATP binding"/>
    <property type="evidence" value="ECO:0007669"/>
    <property type="project" value="UniProtKB-KW"/>
</dbReference>
<dbReference type="InterPro" id="IPR014001">
    <property type="entry name" value="Helicase_ATP-bd"/>
</dbReference>
<keyword evidence="5" id="KW-0479">Metal-binding</keyword>
<dbReference type="CDD" id="cd18034">
    <property type="entry name" value="DEXHc_dicer"/>
    <property type="match status" value="1"/>
</dbReference>
<dbReference type="GO" id="GO:0003723">
    <property type="term" value="F:RNA binding"/>
    <property type="evidence" value="ECO:0007669"/>
    <property type="project" value="UniProtKB-UniRule"/>
</dbReference>
<keyword evidence="13 18" id="KW-0694">RNA-binding</keyword>
<dbReference type="Pfam" id="PF14709">
    <property type="entry name" value="DND1_DSRM"/>
    <property type="match status" value="1"/>
</dbReference>
<dbReference type="PANTHER" id="PTHR14950:SF15">
    <property type="entry name" value="DICER-LIKE PROTEIN 4"/>
    <property type="match status" value="1"/>
</dbReference>
<dbReference type="Gene3D" id="1.10.1520.10">
    <property type="entry name" value="Ribonuclease III domain"/>
    <property type="match status" value="2"/>
</dbReference>
<keyword evidence="4" id="KW-0540">Nuclease</keyword>
<keyword evidence="7" id="KW-0547">Nucleotide-binding</keyword>
<name>A0A2P6RIC6_ROSCH</name>
<dbReference type="FunFam" id="1.10.1520.10:FF:000004">
    <property type="entry name" value="Endoribonuclease dicer-like 1"/>
    <property type="match status" value="1"/>
</dbReference>
<sequence>MDDVPPDTGPPPPQRGGEEEGRAGESGDGAPRPDKDPRKVARRYQLELCQKAVEENIIVYLETGCGKTHIAVLLIYELRELIMKPHKNICVFLAPTVALVQQQARVIEDSLDLKVGTYCGSSKKLKTHQDWEKEMEQYEVFVMTPQILLRNLYHRIIKMELIALLIFDECHHAQIKSNHPYAEIMKFYKNDATKLPRIFGMTASPVVGKGTSSQSNLSKSINSLENLLDAKVYTVEDKTELHCSVVSPLINVHRYGPVISGTSSPCMTFSRNLDQLKRQCIAELSKKTSDYQSLRSTKKTLNRVHDSIIFCLETLGLWGALQARHILSSGDNFERNELIEEGNNDIEAEGNNSDDSVCAEYLAQAADIIRTDYVKDAVASGLSCVEILKEPFFSSKVLRLIGILSSFRLQQDMKCIIFVNRIITARSLSYILQNLKNLASWKCDFLVGVHSKLKSMSRKTMQIILDKFRSGELNLLVATKVGEEGLDIQTCCLVIRFDLPETVASFIQSRGRARMPQSEYIFLVNSGSQKELDLIENFRKDEERMNMEVAFRTSSETFLSPEERTYKVTSSGASVTSGYSISLLHLYCSKLPHDEYYVPTPEFYFLGDLEGTICHIILPSNAPMHQIVSTPQSSMEDAKKDACLKAIEELHKLGALSDYLLPQQDNANVEEYMLDSSDYDSMEDEDLREELHEMLVPAVLKESWNKLEDLVTLSAYYFQFDPEPNDRIYRSFGLFVKAPLPAEAETMELDLHLAHGRSVMTKLVPSGFAEFVKDEILLAQNFQEMFLKLILDRSEFVSEFVPLGNYDFSRSSTSTFYLLLPVTLGENDKISIDWRIIKKCLSSPIFRGPGDAMDSKIISSGIRLASGYRSISEVEDSLVYVPYKNTFYFITNVTRERNAYSQYKEKSDALTYVDHLSKKFDISLKYPEQHLLCAKPVFNLHNLLHNRRQEDSEAQQLDEYYIYVPPELCELKVIGFSKDIGSSVSLLPSIMHRLENLLVAIELKHVLCTSFPEGAEVTSQRVLEALTTEKCQERISLERLEILGDAFLKFAVGRHFFLLHASLDEGELTRKRSNVVNNSNLLKLATRSNLQVYIRDQPFEPSQFFALGRPCKNICDQETIGSLDSQDLSSAVKQSHARHVRCSKGHHWLHKKTIADVVEALVGAFIVDSGFKAATAFLRWIGIKVNFEASEVTKVCIASSRYVSLSASIDIVALENSLGYQFLHRGLLLQAFVHPSYNKHGGGCYQRLEFLGDAVLDYLITSYLYSVYPKLKPGHLTDLRSIAVNNKAFATVAVARSFHKFLLSDTSTLSEAIKTYVNFIETSASDSSLVDGPKCPKALGDLVESCLGAILLDTGFDLNRVWKIMLSFLEPVMNFSNIQLSPVRELRELCQAHAWILKFSPSKKGKTFSVEATVNGNNVSATASSTALNKKEAIKISAQLIFETLKAQGNIPKSKLSLEEVLKSSSKLEPKLIGYDETPIDVTALDVIGFDKLNVQEASSSSSNSDVHSMSEVSGGNSSCIKRLRQPPASLGEVKMDNTNACNSRSSDAISQSRGVPHKLTAKSRLHETCVANFWEPPEFECCKEEGPGHIKSFTFKVTVKIDDVSDTLLEAFGEPRTSKKAAAEHAAEGALWYLEKKGYIEESDQSEEP</sequence>
<dbReference type="SUPFAM" id="SSF52540">
    <property type="entry name" value="P-loop containing nucleoside triphosphate hydrolases"/>
    <property type="match status" value="1"/>
</dbReference>
<dbReference type="Pfam" id="PF03368">
    <property type="entry name" value="Dicer_dimer"/>
    <property type="match status" value="1"/>
</dbReference>
<keyword evidence="27" id="KW-1185">Reference proteome</keyword>
<dbReference type="PROSITE" id="PS50137">
    <property type="entry name" value="DS_RBD"/>
    <property type="match status" value="2"/>
</dbReference>
<protein>
    <submittedName>
        <fullName evidence="26">Putative ribonuclease III post-transcriptional gene silencing PAZ-Argonaute family</fullName>
        <ecNumber evidence="26">3.1.26.3</ecNumber>
    </submittedName>
</protein>
<dbReference type="SUPFAM" id="SSF54768">
    <property type="entry name" value="dsRNA-binding domain-like"/>
    <property type="match status" value="2"/>
</dbReference>
<dbReference type="InterPro" id="IPR036389">
    <property type="entry name" value="RNase_III_sf"/>
</dbReference>
<evidence type="ECO:0000259" key="22">
    <source>
        <dbReference type="PROSITE" id="PS50821"/>
    </source>
</evidence>
<comment type="similarity">
    <text evidence="17 18">Belongs to the helicase family. Dicer subfamily.</text>
</comment>
<dbReference type="Pfam" id="PF02170">
    <property type="entry name" value="PAZ"/>
    <property type="match status" value="1"/>
</dbReference>
<evidence type="ECO:0000256" key="12">
    <source>
        <dbReference type="ARBA" id="ARBA00022842"/>
    </source>
</evidence>
<dbReference type="PROSITE" id="PS51192">
    <property type="entry name" value="HELICASE_ATP_BIND_1"/>
    <property type="match status" value="1"/>
</dbReference>
<dbReference type="FunFam" id="3.40.50.300:FF:000705">
    <property type="entry name" value="Endoribonuclease dicer-like protein"/>
    <property type="match status" value="1"/>
</dbReference>
<dbReference type="InterPro" id="IPR003100">
    <property type="entry name" value="PAZ_dom"/>
</dbReference>
<dbReference type="InterPro" id="IPR000999">
    <property type="entry name" value="RNase_III_dom"/>
</dbReference>
<organism evidence="26 27">
    <name type="scientific">Rosa chinensis</name>
    <name type="common">China rose</name>
    <dbReference type="NCBI Taxonomy" id="74649"/>
    <lineage>
        <taxon>Eukaryota</taxon>
        <taxon>Viridiplantae</taxon>
        <taxon>Streptophyta</taxon>
        <taxon>Embryophyta</taxon>
        <taxon>Tracheophyta</taxon>
        <taxon>Spermatophyta</taxon>
        <taxon>Magnoliopsida</taxon>
        <taxon>eudicotyledons</taxon>
        <taxon>Gunneridae</taxon>
        <taxon>Pentapetalae</taxon>
        <taxon>rosids</taxon>
        <taxon>fabids</taxon>
        <taxon>Rosales</taxon>
        <taxon>Rosaceae</taxon>
        <taxon>Rosoideae</taxon>
        <taxon>Rosoideae incertae sedis</taxon>
        <taxon>Rosa</taxon>
    </lineage>
</organism>
<feature type="domain" description="Dicer dsRNA-binding fold" evidence="25">
    <location>
        <begin position="580"/>
        <end position="670"/>
    </location>
</feature>
<dbReference type="EMBL" id="PDCK01000040">
    <property type="protein sequence ID" value="PRQ46194.1"/>
    <property type="molecule type" value="Genomic_DNA"/>
</dbReference>
<feature type="compositionally biased region" description="Polar residues" evidence="19">
    <location>
        <begin position="1537"/>
        <end position="1554"/>
    </location>
</feature>
<evidence type="ECO:0000259" key="23">
    <source>
        <dbReference type="PROSITE" id="PS51192"/>
    </source>
</evidence>
<dbReference type="InterPro" id="IPR038248">
    <property type="entry name" value="Dicer_dimer_sf"/>
</dbReference>
<evidence type="ECO:0000259" key="20">
    <source>
        <dbReference type="PROSITE" id="PS50137"/>
    </source>
</evidence>
<comment type="cofactor">
    <cofactor evidence="1">
        <name>Mn(2+)</name>
        <dbReference type="ChEBI" id="CHEBI:29035"/>
    </cofactor>
</comment>
<dbReference type="InterPro" id="IPR014720">
    <property type="entry name" value="dsRBD_dom"/>
</dbReference>
<dbReference type="InterPro" id="IPR036085">
    <property type="entry name" value="PAZ_dom_sf"/>
</dbReference>
<feature type="domain" description="RNase III" evidence="21">
    <location>
        <begin position="1024"/>
        <end position="1170"/>
    </location>
</feature>
<keyword evidence="15" id="KW-0464">Manganese</keyword>
<comment type="cofactor">
    <cofactor evidence="2">
        <name>Mg(2+)</name>
        <dbReference type="ChEBI" id="CHEBI:18420"/>
    </cofactor>
</comment>
<evidence type="ECO:0000256" key="14">
    <source>
        <dbReference type="ARBA" id="ARBA00023158"/>
    </source>
</evidence>
<dbReference type="SMART" id="SM00358">
    <property type="entry name" value="DSRM"/>
    <property type="match status" value="2"/>
</dbReference>
<evidence type="ECO:0000256" key="2">
    <source>
        <dbReference type="ARBA" id="ARBA00001946"/>
    </source>
</evidence>
<keyword evidence="11" id="KW-0067">ATP-binding</keyword>
<evidence type="ECO:0000256" key="9">
    <source>
        <dbReference type="ARBA" id="ARBA00022801"/>
    </source>
</evidence>
<evidence type="ECO:0000259" key="25">
    <source>
        <dbReference type="PROSITE" id="PS51327"/>
    </source>
</evidence>
<dbReference type="OrthoDB" id="6513042at2759"/>
<feature type="region of interest" description="Disordered" evidence="19">
    <location>
        <begin position="1532"/>
        <end position="1556"/>
    </location>
</feature>
<dbReference type="FunFam" id="3.40.50.300:FF:000420">
    <property type="entry name" value="Endoribonuclease dicer-like 1"/>
    <property type="match status" value="1"/>
</dbReference>
<evidence type="ECO:0000256" key="4">
    <source>
        <dbReference type="ARBA" id="ARBA00022722"/>
    </source>
</evidence>
<dbReference type="PROSITE" id="PS50142">
    <property type="entry name" value="RNASE_3_2"/>
    <property type="match status" value="2"/>
</dbReference>
<dbReference type="SMART" id="SM00535">
    <property type="entry name" value="RIBOc"/>
    <property type="match status" value="2"/>
</dbReference>
<feature type="compositionally biased region" description="Basic and acidic residues" evidence="19">
    <location>
        <begin position="16"/>
        <end position="38"/>
    </location>
</feature>
<evidence type="ECO:0000256" key="15">
    <source>
        <dbReference type="ARBA" id="ARBA00023211"/>
    </source>
</evidence>
<evidence type="ECO:0000256" key="3">
    <source>
        <dbReference type="ARBA" id="ARBA00004123"/>
    </source>
</evidence>
<feature type="domain" description="DRBM" evidence="20">
    <location>
        <begin position="1381"/>
        <end position="1447"/>
    </location>
</feature>
<dbReference type="Proteomes" id="UP000238479">
    <property type="component" value="Chromosome 2"/>
</dbReference>
<feature type="domain" description="Helicase ATP-binding" evidence="23">
    <location>
        <begin position="48"/>
        <end position="223"/>
    </location>
</feature>
<evidence type="ECO:0000259" key="21">
    <source>
        <dbReference type="PROSITE" id="PS50142"/>
    </source>
</evidence>
<evidence type="ECO:0000256" key="17">
    <source>
        <dbReference type="ARBA" id="ARBA00035116"/>
    </source>
</evidence>
<dbReference type="EC" id="3.1.26.3" evidence="26"/>
<dbReference type="OMA" id="YHVNRMC"/>
<evidence type="ECO:0000256" key="1">
    <source>
        <dbReference type="ARBA" id="ARBA00001936"/>
    </source>
</evidence>
<dbReference type="PROSITE" id="PS51194">
    <property type="entry name" value="HELICASE_CTER"/>
    <property type="match status" value="1"/>
</dbReference>
<evidence type="ECO:0000256" key="6">
    <source>
        <dbReference type="ARBA" id="ARBA00022737"/>
    </source>
</evidence>
<dbReference type="FunFam" id="3.30.160.380:FF:000001">
    <property type="entry name" value="Endoribonuclease dicer-like 1"/>
    <property type="match status" value="1"/>
</dbReference>
<keyword evidence="8" id="KW-0255">Endonuclease</keyword>
<keyword evidence="16" id="KW-0539">Nucleus</keyword>
<evidence type="ECO:0000256" key="10">
    <source>
        <dbReference type="ARBA" id="ARBA00022806"/>
    </source>
</evidence>
<dbReference type="SMART" id="SM00487">
    <property type="entry name" value="DEXDc"/>
    <property type="match status" value="1"/>
</dbReference>
<accession>A0A2P6RIC6</accession>
<dbReference type="Gene3D" id="3.30.160.380">
    <property type="entry name" value="Dicer dimerisation domain"/>
    <property type="match status" value="1"/>
</dbReference>
<dbReference type="PANTHER" id="PTHR14950">
    <property type="entry name" value="DICER-RELATED"/>
    <property type="match status" value="1"/>
</dbReference>
<dbReference type="PROSITE" id="PS50821">
    <property type="entry name" value="PAZ"/>
    <property type="match status" value="1"/>
</dbReference>
<dbReference type="PROSITE" id="PS00517">
    <property type="entry name" value="RNASE_3_1"/>
    <property type="match status" value="1"/>
</dbReference>
<dbReference type="GO" id="GO:0004525">
    <property type="term" value="F:ribonuclease III activity"/>
    <property type="evidence" value="ECO:0007669"/>
    <property type="project" value="UniProtKB-EC"/>
</dbReference>
<dbReference type="InterPro" id="IPR027417">
    <property type="entry name" value="P-loop_NTPase"/>
</dbReference>
<keyword evidence="10" id="KW-0347">Helicase</keyword>
<keyword evidence="14" id="KW-0943">RNA-mediated gene silencing</keyword>
<keyword evidence="9 26" id="KW-0378">Hydrolase</keyword>
<evidence type="ECO:0000256" key="19">
    <source>
        <dbReference type="SAM" id="MobiDB-lite"/>
    </source>
</evidence>
<feature type="domain" description="PAZ" evidence="22">
    <location>
        <begin position="860"/>
        <end position="973"/>
    </location>
</feature>
<comment type="subcellular location">
    <subcellularLocation>
        <location evidence="3">Nucleus</location>
    </subcellularLocation>
</comment>
<evidence type="ECO:0000313" key="27">
    <source>
        <dbReference type="Proteomes" id="UP000238479"/>
    </source>
</evidence>
<dbReference type="Gene3D" id="2.170.260.10">
    <property type="entry name" value="paz domain"/>
    <property type="match status" value="1"/>
</dbReference>
<evidence type="ECO:0000256" key="13">
    <source>
        <dbReference type="ARBA" id="ARBA00022884"/>
    </source>
</evidence>
<evidence type="ECO:0000256" key="7">
    <source>
        <dbReference type="ARBA" id="ARBA00022741"/>
    </source>
</evidence>
<dbReference type="InterPro" id="IPR005034">
    <property type="entry name" value="Dicer_dimerisation"/>
</dbReference>
<dbReference type="GO" id="GO:0005737">
    <property type="term" value="C:cytoplasm"/>
    <property type="evidence" value="ECO:0007669"/>
    <property type="project" value="TreeGrafter"/>
</dbReference>
<dbReference type="CDD" id="cd18802">
    <property type="entry name" value="SF2_C_dicer"/>
    <property type="match status" value="1"/>
</dbReference>
<evidence type="ECO:0000256" key="8">
    <source>
        <dbReference type="ARBA" id="ARBA00022759"/>
    </source>
</evidence>
<dbReference type="CDD" id="cd00593">
    <property type="entry name" value="RIBOc"/>
    <property type="match status" value="2"/>
</dbReference>
<evidence type="ECO:0000256" key="5">
    <source>
        <dbReference type="ARBA" id="ARBA00022723"/>
    </source>
</evidence>
<evidence type="ECO:0000259" key="24">
    <source>
        <dbReference type="PROSITE" id="PS51194"/>
    </source>
</evidence>
<gene>
    <name evidence="26" type="ORF">RchiOBHm_Chr2g0086421</name>
</gene>
<feature type="compositionally biased region" description="Low complexity" evidence="19">
    <location>
        <begin position="1499"/>
        <end position="1514"/>
    </location>
</feature>
<evidence type="ECO:0000256" key="18">
    <source>
        <dbReference type="PROSITE-ProRule" id="PRU00657"/>
    </source>
</evidence>
<dbReference type="Pfam" id="PF00636">
    <property type="entry name" value="Ribonuclease_3"/>
    <property type="match status" value="2"/>
</dbReference>
<feature type="domain" description="RNase III" evidence="21">
    <location>
        <begin position="1211"/>
        <end position="1355"/>
    </location>
</feature>
<evidence type="ECO:0000256" key="16">
    <source>
        <dbReference type="ARBA" id="ARBA00023242"/>
    </source>
</evidence>
<proteinExistence type="inferred from homology"/>
<dbReference type="InterPro" id="IPR011545">
    <property type="entry name" value="DEAD/DEAH_box_helicase_dom"/>
</dbReference>
<dbReference type="Pfam" id="PF00270">
    <property type="entry name" value="DEAD"/>
    <property type="match status" value="1"/>
</dbReference>
<feature type="region of interest" description="Disordered" evidence="19">
    <location>
        <begin position="1499"/>
        <end position="1519"/>
    </location>
</feature>
<dbReference type="GO" id="GO:0005634">
    <property type="term" value="C:nucleus"/>
    <property type="evidence" value="ECO:0007669"/>
    <property type="project" value="UniProtKB-SubCell"/>
</dbReference>
<dbReference type="GO" id="GO:0004386">
    <property type="term" value="F:helicase activity"/>
    <property type="evidence" value="ECO:0007669"/>
    <property type="project" value="UniProtKB-KW"/>
</dbReference>
<dbReference type="Gene3D" id="3.40.50.300">
    <property type="entry name" value="P-loop containing nucleotide triphosphate hydrolases"/>
    <property type="match status" value="2"/>
</dbReference>
<keyword evidence="6" id="KW-0677">Repeat</keyword>
<dbReference type="Gramene" id="PRQ46194">
    <property type="protein sequence ID" value="PRQ46194"/>
    <property type="gene ID" value="RchiOBHm_Chr2g0086421"/>
</dbReference>
<dbReference type="STRING" id="74649.A0A2P6RIC6"/>
<dbReference type="Pfam" id="PF00271">
    <property type="entry name" value="Helicase_C"/>
    <property type="match status" value="1"/>
</dbReference>
<dbReference type="SUPFAM" id="SSF101690">
    <property type="entry name" value="PAZ domain"/>
    <property type="match status" value="1"/>
</dbReference>
<dbReference type="GO" id="GO:0010267">
    <property type="term" value="P:ta-siRNA processing"/>
    <property type="evidence" value="ECO:0007669"/>
    <property type="project" value="UniProtKB-ARBA"/>
</dbReference>
<dbReference type="Gene3D" id="3.30.160.20">
    <property type="match status" value="2"/>
</dbReference>
<dbReference type="InterPro" id="IPR001650">
    <property type="entry name" value="Helicase_C-like"/>
</dbReference>
<reference evidence="26 27" key="1">
    <citation type="journal article" date="2018" name="Nat. Genet.">
        <title>The Rosa genome provides new insights in the design of modern roses.</title>
        <authorList>
            <person name="Bendahmane M."/>
        </authorList>
    </citation>
    <scope>NUCLEOTIDE SEQUENCE [LARGE SCALE GENOMIC DNA]</scope>
    <source>
        <strain evidence="27">cv. Old Blush</strain>
    </source>
</reference>
<dbReference type="PROSITE" id="PS51327">
    <property type="entry name" value="DICER_DSRBF"/>
    <property type="match status" value="1"/>
</dbReference>
<evidence type="ECO:0000256" key="11">
    <source>
        <dbReference type="ARBA" id="ARBA00022840"/>
    </source>
</evidence>
<keyword evidence="12" id="KW-0460">Magnesium</keyword>
<comment type="caution">
    <text evidence="26">The sequence shown here is derived from an EMBL/GenBank/DDBJ whole genome shotgun (WGS) entry which is preliminary data.</text>
</comment>
<dbReference type="GO" id="GO:0046872">
    <property type="term" value="F:metal ion binding"/>
    <property type="evidence" value="ECO:0007669"/>
    <property type="project" value="UniProtKB-KW"/>
</dbReference>
<dbReference type="SMART" id="SM00949">
    <property type="entry name" value="PAZ"/>
    <property type="match status" value="1"/>
</dbReference>
<dbReference type="SUPFAM" id="SSF69065">
    <property type="entry name" value="RNase III domain-like"/>
    <property type="match status" value="2"/>
</dbReference>
<feature type="region of interest" description="Disordered" evidence="19">
    <location>
        <begin position="1"/>
        <end position="38"/>
    </location>
</feature>
<feature type="domain" description="Helicase C-terminal" evidence="24">
    <location>
        <begin position="396"/>
        <end position="565"/>
    </location>
</feature>
<dbReference type="SMART" id="SM00490">
    <property type="entry name" value="HELICc"/>
    <property type="match status" value="1"/>
</dbReference>